<evidence type="ECO:0000313" key="4">
    <source>
        <dbReference type="EMBL" id="HIX19101.1"/>
    </source>
</evidence>
<feature type="compositionally biased region" description="Polar residues" evidence="1">
    <location>
        <begin position="1"/>
        <end position="20"/>
    </location>
</feature>
<dbReference type="InterPro" id="IPR043129">
    <property type="entry name" value="ATPase_NBD"/>
</dbReference>
<dbReference type="PANTHER" id="PTHR30005">
    <property type="entry name" value="EXOPOLYPHOSPHATASE"/>
    <property type="match status" value="1"/>
</dbReference>
<dbReference type="EMBL" id="DXFQ01000011">
    <property type="protein sequence ID" value="HIX19101.1"/>
    <property type="molecule type" value="Genomic_DNA"/>
</dbReference>
<dbReference type="Pfam" id="PF02541">
    <property type="entry name" value="Ppx-GppA"/>
    <property type="match status" value="1"/>
</dbReference>
<dbReference type="Gene3D" id="3.30.420.150">
    <property type="entry name" value="Exopolyphosphatase. Domain 2"/>
    <property type="match status" value="1"/>
</dbReference>
<evidence type="ECO:0000313" key="5">
    <source>
        <dbReference type="Proteomes" id="UP000823964"/>
    </source>
</evidence>
<dbReference type="Gene3D" id="3.30.420.40">
    <property type="match status" value="1"/>
</dbReference>
<dbReference type="Pfam" id="PF21447">
    <property type="entry name" value="Ppx-GppA_III"/>
    <property type="match status" value="1"/>
</dbReference>
<dbReference type="InterPro" id="IPR003695">
    <property type="entry name" value="Ppx_GppA_N"/>
</dbReference>
<comment type="caution">
    <text evidence="4">The sequence shown here is derived from an EMBL/GenBank/DDBJ whole genome shotgun (WGS) entry which is preliminary data.</text>
</comment>
<feature type="non-terminal residue" evidence="4">
    <location>
        <position position="478"/>
    </location>
</feature>
<dbReference type="SUPFAM" id="SSF53067">
    <property type="entry name" value="Actin-like ATPase domain"/>
    <property type="match status" value="2"/>
</dbReference>
<feature type="region of interest" description="Disordered" evidence="1">
    <location>
        <begin position="1"/>
        <end position="33"/>
    </location>
</feature>
<reference evidence="4" key="2">
    <citation type="submission" date="2021-04" db="EMBL/GenBank/DDBJ databases">
        <authorList>
            <person name="Gilroy R."/>
        </authorList>
    </citation>
    <scope>NUCLEOTIDE SEQUENCE</scope>
    <source>
        <strain evidence="4">14975</strain>
    </source>
</reference>
<dbReference type="Proteomes" id="UP000823964">
    <property type="component" value="Unassembled WGS sequence"/>
</dbReference>
<feature type="domain" description="Ppx/GppA phosphatase N-terminal" evidence="2">
    <location>
        <begin position="61"/>
        <end position="324"/>
    </location>
</feature>
<dbReference type="InterPro" id="IPR048950">
    <property type="entry name" value="Ppx_GppA_C"/>
</dbReference>
<evidence type="ECO:0000256" key="1">
    <source>
        <dbReference type="SAM" id="MobiDB-lite"/>
    </source>
</evidence>
<name>A0A9D2AH62_9BACT</name>
<organism evidence="4 5">
    <name type="scientific">Candidatus Akkermansia intestinigallinarum</name>
    <dbReference type="NCBI Taxonomy" id="2838431"/>
    <lineage>
        <taxon>Bacteria</taxon>
        <taxon>Pseudomonadati</taxon>
        <taxon>Verrucomicrobiota</taxon>
        <taxon>Verrucomicrobiia</taxon>
        <taxon>Verrucomicrobiales</taxon>
        <taxon>Akkermansiaceae</taxon>
        <taxon>Akkermansia</taxon>
    </lineage>
</organism>
<dbReference type="AlphaFoldDB" id="A0A9D2AH62"/>
<proteinExistence type="predicted"/>
<dbReference type="GO" id="GO:0016462">
    <property type="term" value="F:pyrophosphatase activity"/>
    <property type="evidence" value="ECO:0007669"/>
    <property type="project" value="TreeGrafter"/>
</dbReference>
<dbReference type="Gene3D" id="1.10.3210.10">
    <property type="entry name" value="Hypothetical protein af1432"/>
    <property type="match status" value="1"/>
</dbReference>
<protein>
    <submittedName>
        <fullName evidence="4">HD domain-containing protein</fullName>
    </submittedName>
</protein>
<gene>
    <name evidence="4" type="ORF">H9862_00690</name>
</gene>
<feature type="domain" description="Ppx/GppA phosphatase C-terminal" evidence="3">
    <location>
        <begin position="360"/>
        <end position="478"/>
    </location>
</feature>
<reference evidence="4" key="1">
    <citation type="journal article" date="2021" name="PeerJ">
        <title>Extensive microbial diversity within the chicken gut microbiome revealed by metagenomics and culture.</title>
        <authorList>
            <person name="Gilroy R."/>
            <person name="Ravi A."/>
            <person name="Getino M."/>
            <person name="Pursley I."/>
            <person name="Horton D.L."/>
            <person name="Alikhan N.F."/>
            <person name="Baker D."/>
            <person name="Gharbi K."/>
            <person name="Hall N."/>
            <person name="Watson M."/>
            <person name="Adriaenssens E.M."/>
            <person name="Foster-Nyarko E."/>
            <person name="Jarju S."/>
            <person name="Secka A."/>
            <person name="Antonio M."/>
            <person name="Oren A."/>
            <person name="Chaudhuri R.R."/>
            <person name="La Ragione R."/>
            <person name="Hildebrand F."/>
            <person name="Pallen M.J."/>
        </authorList>
    </citation>
    <scope>NUCLEOTIDE SEQUENCE</scope>
    <source>
        <strain evidence="4">14975</strain>
    </source>
</reference>
<evidence type="ECO:0000259" key="2">
    <source>
        <dbReference type="Pfam" id="PF02541"/>
    </source>
</evidence>
<accession>A0A9D2AH62</accession>
<evidence type="ECO:0000259" key="3">
    <source>
        <dbReference type="Pfam" id="PF21447"/>
    </source>
</evidence>
<dbReference type="SUPFAM" id="SSF109604">
    <property type="entry name" value="HD-domain/PDEase-like"/>
    <property type="match status" value="1"/>
</dbReference>
<dbReference type="PANTHER" id="PTHR30005:SF0">
    <property type="entry name" value="RETROGRADE REGULATION PROTEIN 2"/>
    <property type="match status" value="1"/>
</dbReference>
<dbReference type="InterPro" id="IPR050273">
    <property type="entry name" value="GppA/Ppx_hydrolase"/>
</dbReference>
<sequence length="478" mass="54308">MSTKKTQAMQETPQEETQAKASAARHSRTAKPAPKPAVQAVIFIGASSISMMVAEDRPEGLRVLDVLTQPLELVYDFFLSGSISRDTADRCVQVVRGYNELLDEYRRAGEVTVRLLATNVLLDVEGLDLFVNRLQISCGLHLEVMDDGEMTRLIYLHMQSMPRKYEDLVRRRLLVLHVGPGNTRLLLCERGRITYYANYRLGAHRTSAAVGAADPGSPENEYLLVREQIRSLVEQMRHDAEESVSGEPEALVVYGPDFHRLHSPLVEQERISLQTLAELTDEVAAMPLSQRMEKFGEDYATVRALLPTMAIYLAVAREFSPRSILLPADEYSHAFLRSLMPSQRDTQGLEDEVIHFSVLLAGRYHVDRGHSQQVRRLSCSLFDQLQSLHRLTRHDRLLLKVAAILHEVGTYVSSKRHHKHSQYIILNSEIFGLSRRDIEIVGLLARYHRRGEPNEDERSYAELDLDNRLRVQKLAAIL</sequence>